<feature type="compositionally biased region" description="Basic residues" evidence="4">
    <location>
        <begin position="80"/>
        <end position="90"/>
    </location>
</feature>
<dbReference type="Pfam" id="PF00828">
    <property type="entry name" value="Ribosomal_L27A"/>
    <property type="match status" value="1"/>
</dbReference>
<reference evidence="7" key="1">
    <citation type="journal article" date="2013" name="Proc. Natl. Acad. Sci. U.S.A.">
        <title>Genome structure and metabolic features in the red seaweed Chondrus crispus shed light on evolution of the Archaeplastida.</title>
        <authorList>
            <person name="Collen J."/>
            <person name="Porcel B."/>
            <person name="Carre W."/>
            <person name="Ball S.G."/>
            <person name="Chaparro C."/>
            <person name="Tonon T."/>
            <person name="Barbeyron T."/>
            <person name="Michel G."/>
            <person name="Noel B."/>
            <person name="Valentin K."/>
            <person name="Elias M."/>
            <person name="Artiguenave F."/>
            <person name="Arun A."/>
            <person name="Aury J.M."/>
            <person name="Barbosa-Neto J.F."/>
            <person name="Bothwell J.H."/>
            <person name="Bouget F.Y."/>
            <person name="Brillet L."/>
            <person name="Cabello-Hurtado F."/>
            <person name="Capella-Gutierrez S."/>
            <person name="Charrier B."/>
            <person name="Cladiere L."/>
            <person name="Cock J.M."/>
            <person name="Coelho S.M."/>
            <person name="Colleoni C."/>
            <person name="Czjzek M."/>
            <person name="Da Silva C."/>
            <person name="Delage L."/>
            <person name="Denoeud F."/>
            <person name="Deschamps P."/>
            <person name="Dittami S.M."/>
            <person name="Gabaldon T."/>
            <person name="Gachon C.M."/>
            <person name="Groisillier A."/>
            <person name="Herve C."/>
            <person name="Jabbari K."/>
            <person name="Katinka M."/>
            <person name="Kloareg B."/>
            <person name="Kowalczyk N."/>
            <person name="Labadie K."/>
            <person name="Leblanc C."/>
            <person name="Lopez P.J."/>
            <person name="McLachlan D.H."/>
            <person name="Meslet-Cladiere L."/>
            <person name="Moustafa A."/>
            <person name="Nehr Z."/>
            <person name="Nyvall Collen P."/>
            <person name="Panaud O."/>
            <person name="Partensky F."/>
            <person name="Poulain J."/>
            <person name="Rensing S.A."/>
            <person name="Rousvoal S."/>
            <person name="Samson G."/>
            <person name="Symeonidi A."/>
            <person name="Weissenbach J."/>
            <person name="Zambounis A."/>
            <person name="Wincker P."/>
            <person name="Boyen C."/>
        </authorList>
    </citation>
    <scope>NUCLEOTIDE SEQUENCE [LARGE SCALE GENOMIC DNA]</scope>
    <source>
        <strain evidence="7">cv. Stackhouse</strain>
    </source>
</reference>
<dbReference type="Proteomes" id="UP000012073">
    <property type="component" value="Unassembled WGS sequence"/>
</dbReference>
<dbReference type="GO" id="GO:0006412">
    <property type="term" value="P:translation"/>
    <property type="evidence" value="ECO:0007669"/>
    <property type="project" value="InterPro"/>
</dbReference>
<dbReference type="InterPro" id="IPR021131">
    <property type="entry name" value="Ribosomal_uL15/eL18"/>
</dbReference>
<dbReference type="STRING" id="2769.R7QRC1"/>
<gene>
    <name evidence="6" type="ORF">CHC_T00012001001</name>
</gene>
<dbReference type="InterPro" id="IPR036227">
    <property type="entry name" value="Ribosomal_uL15/eL18_sf"/>
</dbReference>
<feature type="region of interest" description="Disordered" evidence="4">
    <location>
        <begin position="225"/>
        <end position="251"/>
    </location>
</feature>
<sequence>MQPAFAPSLGAPRAKHVSYVGLRPRACPLRARPSTAVSARVTPTAKLFDWKKRQDATYADLPPEDEGIFTLTNLRPAPGSRKRKKRKGRGHSAGQGGSCGFGMRGQKSRSGRGVRPGFEGGQTPLYRRIPKFVGRPMGPGHKKTEYALMKIEFLNGCEEGSVVTFEGLKAMGIMTKQKRKIYKVVGGEDLTVKNLTVKAHAFTTSAVDAIEGAGGTCVLVSPTTGKDIVFEEEEDEEVATESETEEADQPE</sequence>
<protein>
    <recommendedName>
        <fullName evidence="5">Large ribosomal subunit protein uL15/eL18 domain-containing protein</fullName>
    </recommendedName>
</protein>
<dbReference type="GO" id="GO:0003735">
    <property type="term" value="F:structural constituent of ribosome"/>
    <property type="evidence" value="ECO:0007669"/>
    <property type="project" value="InterPro"/>
</dbReference>
<organism evidence="6 7">
    <name type="scientific">Chondrus crispus</name>
    <name type="common">Carrageen Irish moss</name>
    <name type="synonym">Polymorpha crispa</name>
    <dbReference type="NCBI Taxonomy" id="2769"/>
    <lineage>
        <taxon>Eukaryota</taxon>
        <taxon>Rhodophyta</taxon>
        <taxon>Florideophyceae</taxon>
        <taxon>Rhodymeniophycidae</taxon>
        <taxon>Gigartinales</taxon>
        <taxon>Gigartinaceae</taxon>
        <taxon>Chondrus</taxon>
    </lineage>
</organism>
<keyword evidence="3" id="KW-0687">Ribonucleoprotein</keyword>
<dbReference type="PANTHER" id="PTHR12934:SF11">
    <property type="entry name" value="LARGE RIBOSOMAL SUBUNIT PROTEIN UL15M"/>
    <property type="match status" value="1"/>
</dbReference>
<dbReference type="AlphaFoldDB" id="R7QRC1"/>
<feature type="compositionally biased region" description="Acidic residues" evidence="4">
    <location>
        <begin position="230"/>
        <end position="251"/>
    </location>
</feature>
<evidence type="ECO:0000259" key="5">
    <source>
        <dbReference type="Pfam" id="PF00828"/>
    </source>
</evidence>
<name>R7QRC1_CHOCR</name>
<feature type="domain" description="Large ribosomal subunit protein uL15/eL18" evidence="5">
    <location>
        <begin position="158"/>
        <end position="218"/>
    </location>
</feature>
<dbReference type="GeneID" id="17318325"/>
<evidence type="ECO:0000313" key="7">
    <source>
        <dbReference type="Proteomes" id="UP000012073"/>
    </source>
</evidence>
<comment type="similarity">
    <text evidence="1">Belongs to the universal ribosomal protein uL15 family.</text>
</comment>
<dbReference type="Gramene" id="CDF40308">
    <property type="protein sequence ID" value="CDF40308"/>
    <property type="gene ID" value="CHC_T00012001001"/>
</dbReference>
<dbReference type="KEGG" id="ccp:CHC_T00012001001"/>
<dbReference type="PANTHER" id="PTHR12934">
    <property type="entry name" value="50S RIBOSOMAL PROTEIN L15"/>
    <property type="match status" value="1"/>
</dbReference>
<keyword evidence="2" id="KW-0689">Ribosomal protein</keyword>
<evidence type="ECO:0000313" key="6">
    <source>
        <dbReference type="EMBL" id="CDF40308.1"/>
    </source>
</evidence>
<keyword evidence="7" id="KW-1185">Reference proteome</keyword>
<dbReference type="NCBIfam" id="TIGR01071">
    <property type="entry name" value="rplO_bact"/>
    <property type="match status" value="1"/>
</dbReference>
<dbReference type="OMA" id="TVQAHGF"/>
<dbReference type="Gene3D" id="3.100.10.10">
    <property type="match status" value="1"/>
</dbReference>
<dbReference type="OrthoDB" id="361383at2759"/>
<dbReference type="EMBL" id="HG002154">
    <property type="protein sequence ID" value="CDF40308.1"/>
    <property type="molecule type" value="Genomic_DNA"/>
</dbReference>
<accession>R7QRC1</accession>
<dbReference type="RefSeq" id="XP_005710602.1">
    <property type="nucleotide sequence ID" value="XM_005710545.1"/>
</dbReference>
<dbReference type="SUPFAM" id="SSF52080">
    <property type="entry name" value="Ribosomal proteins L15p and L18e"/>
    <property type="match status" value="1"/>
</dbReference>
<proteinExistence type="inferred from homology"/>
<evidence type="ECO:0000256" key="4">
    <source>
        <dbReference type="SAM" id="MobiDB-lite"/>
    </source>
</evidence>
<evidence type="ECO:0000256" key="2">
    <source>
        <dbReference type="ARBA" id="ARBA00022980"/>
    </source>
</evidence>
<feature type="region of interest" description="Disordered" evidence="4">
    <location>
        <begin position="68"/>
        <end position="120"/>
    </location>
</feature>
<dbReference type="GO" id="GO:0005762">
    <property type="term" value="C:mitochondrial large ribosomal subunit"/>
    <property type="evidence" value="ECO:0007669"/>
    <property type="project" value="TreeGrafter"/>
</dbReference>
<dbReference type="InterPro" id="IPR005749">
    <property type="entry name" value="Ribosomal_uL15_bac-type"/>
</dbReference>
<evidence type="ECO:0000256" key="3">
    <source>
        <dbReference type="ARBA" id="ARBA00023274"/>
    </source>
</evidence>
<evidence type="ECO:0000256" key="1">
    <source>
        <dbReference type="ARBA" id="ARBA00007320"/>
    </source>
</evidence>
<dbReference type="HAMAP" id="MF_01341">
    <property type="entry name" value="Ribosomal_uL15"/>
    <property type="match status" value="1"/>
</dbReference>
<feature type="compositionally biased region" description="Gly residues" evidence="4">
    <location>
        <begin position="91"/>
        <end position="103"/>
    </location>
</feature>
<dbReference type="InterPro" id="IPR030878">
    <property type="entry name" value="Ribosomal_uL15"/>
</dbReference>